<keyword evidence="2" id="KW-1185">Reference proteome</keyword>
<reference evidence="1 2" key="1">
    <citation type="submission" date="2019-04" db="EMBL/GenBank/DDBJ databases">
        <title>Sphingobacterium olei sp. nov., isolated from oil-contaminated soil.</title>
        <authorList>
            <person name="Liu B."/>
        </authorList>
    </citation>
    <scope>NUCLEOTIDE SEQUENCE [LARGE SCALE GENOMIC DNA]</scope>
    <source>
        <strain evidence="1 2">Y3L14</strain>
    </source>
</reference>
<comment type="caution">
    <text evidence="1">The sequence shown here is derived from an EMBL/GenBank/DDBJ whole genome shotgun (WGS) entry which is preliminary data.</text>
</comment>
<accession>A0A4U0GXN5</accession>
<protein>
    <submittedName>
        <fullName evidence="1">Uncharacterized protein</fullName>
    </submittedName>
</protein>
<name>A0A4U0GXN5_9SPHI</name>
<evidence type="ECO:0000313" key="2">
    <source>
        <dbReference type="Proteomes" id="UP000309872"/>
    </source>
</evidence>
<dbReference type="EMBL" id="SUKA01000005">
    <property type="protein sequence ID" value="TJY63828.1"/>
    <property type="molecule type" value="Genomic_DNA"/>
</dbReference>
<proteinExistence type="predicted"/>
<sequence length="149" mass="16995">MKSILKVKKIVTILISSVAEFITIDRRVKGQRAQEEDEFVTLQQLEERSGENVAMLDLDNVFSEENYFEKPVWGEDAEEEGQFVTFRQLNSVSLNYIPDETITMDTLGSDLNNSYPDLPIGGVVFSNVQGIQFTKIPGAKWKFEIIDIR</sequence>
<organism evidence="1 2">
    <name type="scientific">Sphingobacterium alkalisoli</name>
    <dbReference type="NCBI Taxonomy" id="1874115"/>
    <lineage>
        <taxon>Bacteria</taxon>
        <taxon>Pseudomonadati</taxon>
        <taxon>Bacteroidota</taxon>
        <taxon>Sphingobacteriia</taxon>
        <taxon>Sphingobacteriales</taxon>
        <taxon>Sphingobacteriaceae</taxon>
        <taxon>Sphingobacterium</taxon>
    </lineage>
</organism>
<gene>
    <name evidence="1" type="ORF">FAZ19_16300</name>
</gene>
<dbReference type="RefSeq" id="WP_136821820.1">
    <property type="nucleotide sequence ID" value="NZ_BMJX01000005.1"/>
</dbReference>
<evidence type="ECO:0000313" key="1">
    <source>
        <dbReference type="EMBL" id="TJY63828.1"/>
    </source>
</evidence>
<dbReference type="AlphaFoldDB" id="A0A4U0GXN5"/>
<dbReference type="Proteomes" id="UP000309872">
    <property type="component" value="Unassembled WGS sequence"/>
</dbReference>